<evidence type="ECO:0000313" key="7">
    <source>
        <dbReference type="Proteomes" id="UP001320420"/>
    </source>
</evidence>
<dbReference type="InterPro" id="IPR021935">
    <property type="entry name" value="SGSM1/2_RBD"/>
</dbReference>
<dbReference type="PROSITE" id="PS50086">
    <property type="entry name" value="TBC_RABGAP"/>
    <property type="match status" value="1"/>
</dbReference>
<sequence>MTSDNHPSSARPPSPTGSFYAMSDDEEGDYDTITHTDTGRGVKLLYSKSKVYIHPTPSAKDNIAGYIALLQQKGPRRETDRPSSSSSNVSKSAASADLLLAWLPESSLGEAASIYVKVDLSDADSPPKQSYLVPPPPTVTAHSGSIGHYAFAIPVSAIYSLLVRPPSLGWWFGSMVVNTRAGDSFPALFFHDSECQSTILQKKKRARESFDPFGEGGQMFWGGDEVLRWLKRYVHIERSGAEPNIYLVEPSKEDSEAFGGKPTTISAPAKAGGQRDSSRGVSVRGAAGTSAAAGGSSGQRPDASMDPVMKFVKETGWNLMEKFSKVTTFTRRAAQDIMDNPKLPPQVRRMVRNPEVQTLQEEFDSARIYLARWAMGMAEQSERDRSQRIWTARDVLEMEDTDVGEFELLETSSVSLEERRKPVDMKEWNSFFDPRTGRLSVTVDEVKERIFHGGIDPDSGVRKEAWLFLLGVYEWYSTAEERKAQVASLRDEYVKLKGAWWERLIDLGGEGDEGEWWREQRARIEKDVHRTDRTVAIFAGEDIPHPDPESPFAAVGTNVHMEQMKDMLLTYNEYNKELGYVQGMSDLLAPIYAVMQDDAVAFWGFQRFMGRMERNFLRDQSGMRNQLLTLDHLVQFMDPKLYTHLRAADSTNFFFFFRMLLVWYKREFDWPDVLRLWEVLWTDYLSSSFHLFVALAILEKHRDVIMTHLLHFDEVLKYVNELSNTMDLDSTLIRAEALFRRFQRLVEAIDKKQNFPKPRVSIVGEELPSSSPDPSPAAPPPPSQQQQQRDRKDSGKAPEEQQQKKVITPELRKLLSREVDVLPRKVVPKKGDRLSSSATSAERR</sequence>
<dbReference type="Proteomes" id="UP001320420">
    <property type="component" value="Unassembled WGS sequence"/>
</dbReference>
<dbReference type="AlphaFoldDB" id="A0AAN9ULA2"/>
<reference evidence="6 7" key="1">
    <citation type="submission" date="2024-02" db="EMBL/GenBank/DDBJ databases">
        <title>De novo assembly and annotation of 12 fungi associated with fruit tree decline syndrome in Ontario, Canada.</title>
        <authorList>
            <person name="Sulman M."/>
            <person name="Ellouze W."/>
            <person name="Ilyukhin E."/>
        </authorList>
    </citation>
    <scope>NUCLEOTIDE SEQUENCE [LARGE SCALE GENOMIC DNA]</scope>
    <source>
        <strain evidence="6 7">M11/M66-122</strain>
    </source>
</reference>
<dbReference type="PANTHER" id="PTHR22957">
    <property type="entry name" value="TBC1 DOMAIN FAMILY MEMBER GTPASE-ACTIVATING PROTEIN"/>
    <property type="match status" value="1"/>
</dbReference>
<dbReference type="Pfam" id="PF12068">
    <property type="entry name" value="PH_RBD"/>
    <property type="match status" value="1"/>
</dbReference>
<protein>
    <recommendedName>
        <fullName evidence="2">GTPase-activating protein GYP7</fullName>
    </recommendedName>
    <alternativeName>
        <fullName evidence="3">GAP for YPT7</fullName>
    </alternativeName>
</protein>
<dbReference type="SUPFAM" id="SSF47923">
    <property type="entry name" value="Ypt/Rab-GAP domain of gyp1p"/>
    <property type="match status" value="2"/>
</dbReference>
<feature type="region of interest" description="Disordered" evidence="4">
    <location>
        <begin position="253"/>
        <end position="304"/>
    </location>
</feature>
<dbReference type="EMBL" id="JAKJXP020000061">
    <property type="protein sequence ID" value="KAK7750594.1"/>
    <property type="molecule type" value="Genomic_DNA"/>
</dbReference>
<feature type="region of interest" description="Disordered" evidence="4">
    <location>
        <begin position="1"/>
        <end position="37"/>
    </location>
</feature>
<dbReference type="GO" id="GO:0005096">
    <property type="term" value="F:GTPase activator activity"/>
    <property type="evidence" value="ECO:0007669"/>
    <property type="project" value="UniProtKB-KW"/>
</dbReference>
<evidence type="ECO:0000256" key="2">
    <source>
        <dbReference type="ARBA" id="ARBA00072091"/>
    </source>
</evidence>
<keyword evidence="7" id="KW-1185">Reference proteome</keyword>
<evidence type="ECO:0000256" key="3">
    <source>
        <dbReference type="ARBA" id="ARBA00082648"/>
    </source>
</evidence>
<feature type="compositionally biased region" description="Pro residues" evidence="4">
    <location>
        <begin position="771"/>
        <end position="783"/>
    </location>
</feature>
<feature type="compositionally biased region" description="Polar residues" evidence="4">
    <location>
        <begin position="834"/>
        <end position="844"/>
    </location>
</feature>
<feature type="region of interest" description="Disordered" evidence="4">
    <location>
        <begin position="763"/>
        <end position="844"/>
    </location>
</feature>
<evidence type="ECO:0000259" key="5">
    <source>
        <dbReference type="PROSITE" id="PS50086"/>
    </source>
</evidence>
<dbReference type="GO" id="GO:0005737">
    <property type="term" value="C:cytoplasm"/>
    <property type="evidence" value="ECO:0007669"/>
    <property type="project" value="UniProtKB-ARBA"/>
</dbReference>
<keyword evidence="1" id="KW-0343">GTPase activation</keyword>
<dbReference type="Gene3D" id="1.10.472.80">
    <property type="entry name" value="Ypt/Rab-GAP domain of gyp1p, domain 3"/>
    <property type="match status" value="1"/>
</dbReference>
<accession>A0AAN9ULA2</accession>
<organism evidence="6 7">
    <name type="scientific">Diatrype stigma</name>
    <dbReference type="NCBI Taxonomy" id="117547"/>
    <lineage>
        <taxon>Eukaryota</taxon>
        <taxon>Fungi</taxon>
        <taxon>Dikarya</taxon>
        <taxon>Ascomycota</taxon>
        <taxon>Pezizomycotina</taxon>
        <taxon>Sordariomycetes</taxon>
        <taxon>Xylariomycetidae</taxon>
        <taxon>Xylariales</taxon>
        <taxon>Diatrypaceae</taxon>
        <taxon>Diatrype</taxon>
    </lineage>
</organism>
<dbReference type="SMART" id="SM00164">
    <property type="entry name" value="TBC"/>
    <property type="match status" value="1"/>
</dbReference>
<gene>
    <name evidence="6" type="primary">GYP7</name>
    <name evidence="6" type="ORF">SLS62_007441</name>
</gene>
<evidence type="ECO:0000256" key="4">
    <source>
        <dbReference type="SAM" id="MobiDB-lite"/>
    </source>
</evidence>
<name>A0AAN9ULA2_9PEZI</name>
<dbReference type="FunFam" id="1.10.472.80:FF:000005">
    <property type="entry name" value="TBC1 domain family member 15"/>
    <property type="match status" value="1"/>
</dbReference>
<evidence type="ECO:0000256" key="1">
    <source>
        <dbReference type="ARBA" id="ARBA00022468"/>
    </source>
</evidence>
<comment type="caution">
    <text evidence="6">The sequence shown here is derived from an EMBL/GenBank/DDBJ whole genome shotgun (WGS) entry which is preliminary data.</text>
</comment>
<proteinExistence type="predicted"/>
<dbReference type="PANTHER" id="PTHR22957:SF502">
    <property type="entry name" value="SMALL G PROTEIN SIGNALING MODULATOR 2-RELATED"/>
    <property type="match status" value="1"/>
</dbReference>
<dbReference type="Gene3D" id="1.10.8.270">
    <property type="entry name" value="putative rabgap domain of human tbc1 domain family member 14 like domains"/>
    <property type="match status" value="1"/>
</dbReference>
<dbReference type="InterPro" id="IPR035969">
    <property type="entry name" value="Rab-GAP_TBC_sf"/>
</dbReference>
<dbReference type="FunFam" id="1.10.8.270:FF:000032">
    <property type="entry name" value="GTPase activating protein (Gyp7)"/>
    <property type="match status" value="1"/>
</dbReference>
<feature type="compositionally biased region" description="Low complexity" evidence="4">
    <location>
        <begin position="285"/>
        <end position="294"/>
    </location>
</feature>
<dbReference type="InterPro" id="IPR000195">
    <property type="entry name" value="Rab-GAP-TBC_dom"/>
</dbReference>
<feature type="compositionally biased region" description="Basic and acidic residues" evidence="4">
    <location>
        <begin position="810"/>
        <end position="833"/>
    </location>
</feature>
<evidence type="ECO:0000313" key="6">
    <source>
        <dbReference type="EMBL" id="KAK7750594.1"/>
    </source>
</evidence>
<feature type="compositionally biased region" description="Basic and acidic residues" evidence="4">
    <location>
        <begin position="788"/>
        <end position="803"/>
    </location>
</feature>
<dbReference type="Pfam" id="PF00566">
    <property type="entry name" value="RabGAP-TBC"/>
    <property type="match status" value="1"/>
</dbReference>
<feature type="domain" description="Rab-GAP TBC" evidence="5">
    <location>
        <begin position="456"/>
        <end position="684"/>
    </location>
</feature>